<keyword evidence="3" id="KW-1185">Reference proteome</keyword>
<feature type="non-terminal residue" evidence="2">
    <location>
        <position position="1"/>
    </location>
</feature>
<organism evidence="2 3">
    <name type="scientific">Daphnia pulex</name>
    <name type="common">Water flea</name>
    <dbReference type="NCBI Taxonomy" id="6669"/>
    <lineage>
        <taxon>Eukaryota</taxon>
        <taxon>Metazoa</taxon>
        <taxon>Ecdysozoa</taxon>
        <taxon>Arthropoda</taxon>
        <taxon>Crustacea</taxon>
        <taxon>Branchiopoda</taxon>
        <taxon>Diplostraca</taxon>
        <taxon>Cladocera</taxon>
        <taxon>Anomopoda</taxon>
        <taxon>Daphniidae</taxon>
        <taxon>Daphnia</taxon>
    </lineage>
</organism>
<sequence length="69" mass="7788">PDGKPQVTSAHNSSSTSIYLNWKPPPKSSIHGEFLGYRLAYKPRDDTSSESVQEIFLRDPSIEVCVYIF</sequence>
<dbReference type="InParanoid" id="E9GB80"/>
<dbReference type="PROSITE" id="PS50853">
    <property type="entry name" value="FN3"/>
    <property type="match status" value="1"/>
</dbReference>
<dbReference type="InterPro" id="IPR003961">
    <property type="entry name" value="FN3_dom"/>
</dbReference>
<dbReference type="HOGENOM" id="CLU_2640717_0_0_1"/>
<feature type="domain" description="Fibronectin type-III" evidence="1">
    <location>
        <begin position="4"/>
        <end position="69"/>
    </location>
</feature>
<dbReference type="CDD" id="cd00063">
    <property type="entry name" value="FN3"/>
    <property type="match status" value="1"/>
</dbReference>
<dbReference type="Proteomes" id="UP000000305">
    <property type="component" value="Unassembled WGS sequence"/>
</dbReference>
<dbReference type="AlphaFoldDB" id="E9GB80"/>
<accession>E9GB80</accession>
<name>E9GB80_DAPPU</name>
<dbReference type="Pfam" id="PF00041">
    <property type="entry name" value="fn3"/>
    <property type="match status" value="1"/>
</dbReference>
<reference evidence="2 3" key="1">
    <citation type="journal article" date="2011" name="Science">
        <title>The ecoresponsive genome of Daphnia pulex.</title>
        <authorList>
            <person name="Colbourne J.K."/>
            <person name="Pfrender M.E."/>
            <person name="Gilbert D."/>
            <person name="Thomas W.K."/>
            <person name="Tucker A."/>
            <person name="Oakley T.H."/>
            <person name="Tokishita S."/>
            <person name="Aerts A."/>
            <person name="Arnold G.J."/>
            <person name="Basu M.K."/>
            <person name="Bauer D.J."/>
            <person name="Caceres C.E."/>
            <person name="Carmel L."/>
            <person name="Casola C."/>
            <person name="Choi J.H."/>
            <person name="Detter J.C."/>
            <person name="Dong Q."/>
            <person name="Dusheyko S."/>
            <person name="Eads B.D."/>
            <person name="Frohlich T."/>
            <person name="Geiler-Samerotte K.A."/>
            <person name="Gerlach D."/>
            <person name="Hatcher P."/>
            <person name="Jogdeo S."/>
            <person name="Krijgsveld J."/>
            <person name="Kriventseva E.V."/>
            <person name="Kultz D."/>
            <person name="Laforsch C."/>
            <person name="Lindquist E."/>
            <person name="Lopez J."/>
            <person name="Manak J.R."/>
            <person name="Muller J."/>
            <person name="Pangilinan J."/>
            <person name="Patwardhan R.P."/>
            <person name="Pitluck S."/>
            <person name="Pritham E.J."/>
            <person name="Rechtsteiner A."/>
            <person name="Rho M."/>
            <person name="Rogozin I.B."/>
            <person name="Sakarya O."/>
            <person name="Salamov A."/>
            <person name="Schaack S."/>
            <person name="Shapiro H."/>
            <person name="Shiga Y."/>
            <person name="Skalitzky C."/>
            <person name="Smith Z."/>
            <person name="Souvorov A."/>
            <person name="Sung W."/>
            <person name="Tang Z."/>
            <person name="Tsuchiya D."/>
            <person name="Tu H."/>
            <person name="Vos H."/>
            <person name="Wang M."/>
            <person name="Wolf Y.I."/>
            <person name="Yamagata H."/>
            <person name="Yamada T."/>
            <person name="Ye Y."/>
            <person name="Shaw J.R."/>
            <person name="Andrews J."/>
            <person name="Crease T.J."/>
            <person name="Tang H."/>
            <person name="Lucas S.M."/>
            <person name="Robertson H.M."/>
            <person name="Bork P."/>
            <person name="Koonin E.V."/>
            <person name="Zdobnov E.M."/>
            <person name="Grigoriev I.V."/>
            <person name="Lynch M."/>
            <person name="Boore J.L."/>
        </authorList>
    </citation>
    <scope>NUCLEOTIDE SEQUENCE [LARGE SCALE GENOMIC DNA]</scope>
</reference>
<dbReference type="KEGG" id="dpx:DAPPUDRAFT_8726"/>
<proteinExistence type="predicted"/>
<dbReference type="Gene3D" id="2.60.40.10">
    <property type="entry name" value="Immunoglobulins"/>
    <property type="match status" value="1"/>
</dbReference>
<feature type="non-terminal residue" evidence="2">
    <location>
        <position position="69"/>
    </location>
</feature>
<dbReference type="PhylomeDB" id="E9GB80"/>
<dbReference type="OMA" id="HISWRAP"/>
<dbReference type="InterPro" id="IPR013783">
    <property type="entry name" value="Ig-like_fold"/>
</dbReference>
<dbReference type="SUPFAM" id="SSF49265">
    <property type="entry name" value="Fibronectin type III"/>
    <property type="match status" value="1"/>
</dbReference>
<evidence type="ECO:0000259" key="1">
    <source>
        <dbReference type="PROSITE" id="PS50853"/>
    </source>
</evidence>
<evidence type="ECO:0000313" key="2">
    <source>
        <dbReference type="EMBL" id="EFX83407.1"/>
    </source>
</evidence>
<dbReference type="InterPro" id="IPR036116">
    <property type="entry name" value="FN3_sf"/>
</dbReference>
<dbReference type="STRING" id="6669.E9GB80"/>
<dbReference type="eggNOG" id="ENOG502SA0H">
    <property type="taxonomic scope" value="Eukaryota"/>
</dbReference>
<gene>
    <name evidence="2" type="ORF">DAPPUDRAFT_8726</name>
</gene>
<evidence type="ECO:0000313" key="3">
    <source>
        <dbReference type="Proteomes" id="UP000000305"/>
    </source>
</evidence>
<dbReference type="EMBL" id="GL732537">
    <property type="protein sequence ID" value="EFX83407.1"/>
    <property type="molecule type" value="Genomic_DNA"/>
</dbReference>
<dbReference type="OrthoDB" id="6376657at2759"/>
<protein>
    <recommendedName>
        <fullName evidence="1">Fibronectin type-III domain-containing protein</fullName>
    </recommendedName>
</protein>